<feature type="transmembrane region" description="Helical" evidence="8">
    <location>
        <begin position="404"/>
        <end position="424"/>
    </location>
</feature>
<evidence type="ECO:0000256" key="2">
    <source>
        <dbReference type="ARBA" id="ARBA00022448"/>
    </source>
</evidence>
<dbReference type="EMBL" id="AP019697">
    <property type="protein sequence ID" value="BBK25807.1"/>
    <property type="molecule type" value="Genomic_DNA"/>
</dbReference>
<keyword evidence="6" id="KW-0406">Ion transport</keyword>
<feature type="transmembrane region" description="Helical" evidence="8">
    <location>
        <begin position="69"/>
        <end position="99"/>
    </location>
</feature>
<dbReference type="GO" id="GO:0005886">
    <property type="term" value="C:plasma membrane"/>
    <property type="evidence" value="ECO:0007669"/>
    <property type="project" value="UniProtKB-SubCell"/>
</dbReference>
<dbReference type="InterPro" id="IPR003445">
    <property type="entry name" value="Cat_transpt"/>
</dbReference>
<accession>A0A8D4UVJ8</accession>
<keyword evidence="10" id="KW-1185">Reference proteome</keyword>
<evidence type="ECO:0000256" key="8">
    <source>
        <dbReference type="SAM" id="Phobius"/>
    </source>
</evidence>
<evidence type="ECO:0000313" key="9">
    <source>
        <dbReference type="EMBL" id="BBK25807.1"/>
    </source>
</evidence>
<feature type="transmembrane region" description="Helical" evidence="8">
    <location>
        <begin position="195"/>
        <end position="212"/>
    </location>
</feature>
<feature type="transmembrane region" description="Helical" evidence="8">
    <location>
        <begin position="45"/>
        <end position="63"/>
    </location>
</feature>
<keyword evidence="4 8" id="KW-0812">Transmembrane</keyword>
<feature type="transmembrane region" description="Helical" evidence="8">
    <location>
        <begin position="348"/>
        <end position="369"/>
    </location>
</feature>
<reference evidence="10" key="1">
    <citation type="submission" date="2019-05" db="EMBL/GenBank/DDBJ databases">
        <title>Complete genome sequencing of Dialister sp. strain 5BBH33.</title>
        <authorList>
            <person name="Sakamoto M."/>
            <person name="Murakami T."/>
            <person name="Mori H."/>
        </authorList>
    </citation>
    <scope>NUCLEOTIDE SEQUENCE [LARGE SCALE GENOMIC DNA]</scope>
    <source>
        <strain evidence="10">5BBH33</strain>
    </source>
</reference>
<sequence length="443" mass="48054">MDVLKYGRSLSPAQIIVYSFALFILAGTALLMLPAATVDGAGATFTDALFTIVSAVCVTGLSVQDTGTYWTFFGQAVILFAIQVGGLGVVTAAISLTVFSGRKIGLMQRNTMQEALAAPQLKGIVQLVLFILKYVAIIELVGTLLLYTVFAPQYGWVTGWWYAMFHAISAFCNAGFDIMGPAGGGSLTTYEFNPVVNTVIMLLIIIGGLGFMTWADVRTHGFHIRAYRLQSKIILIMTAVLIIVPTLIFYATEFGQNHDTMYLFPAMFQAVTTRTAGFNSVDLMTLSESNRAILILLMLVGGAPGSTAGGIKTTTAFALLASVWAMMRRSSDISCFGRRISEDTLHKATVLFMMYLLLIIFSTIFISALDDFSILDSCFETVSAIATVGLSIGITDQLSTLSKYILIFLMFFGRVGALTFVFAVHSKFDGTRSHYVKEDVVIG</sequence>
<feature type="transmembrane region" description="Helical" evidence="8">
    <location>
        <begin position="294"/>
        <end position="327"/>
    </location>
</feature>
<keyword evidence="7 8" id="KW-0472">Membrane</keyword>
<evidence type="ECO:0000313" key="10">
    <source>
        <dbReference type="Proteomes" id="UP000320585"/>
    </source>
</evidence>
<keyword evidence="5 8" id="KW-1133">Transmembrane helix</keyword>
<protein>
    <submittedName>
        <fullName evidence="9">Potassium transporter TrkH</fullName>
    </submittedName>
</protein>
<evidence type="ECO:0000256" key="1">
    <source>
        <dbReference type="ARBA" id="ARBA00004651"/>
    </source>
</evidence>
<gene>
    <name evidence="9" type="ORF">Dia5BBH33_17420</name>
</gene>
<evidence type="ECO:0000256" key="5">
    <source>
        <dbReference type="ARBA" id="ARBA00022989"/>
    </source>
</evidence>
<dbReference type="GO" id="GO:0030001">
    <property type="term" value="P:metal ion transport"/>
    <property type="evidence" value="ECO:0007669"/>
    <property type="project" value="UniProtKB-ARBA"/>
</dbReference>
<dbReference type="GO" id="GO:0008324">
    <property type="term" value="F:monoatomic cation transmembrane transporter activity"/>
    <property type="evidence" value="ECO:0007669"/>
    <property type="project" value="InterPro"/>
</dbReference>
<dbReference type="AlphaFoldDB" id="A0A8D4UVJ8"/>
<feature type="transmembrane region" description="Helical" evidence="8">
    <location>
        <begin position="127"/>
        <end position="150"/>
    </location>
</feature>
<proteinExistence type="predicted"/>
<feature type="transmembrane region" description="Helical" evidence="8">
    <location>
        <begin position="233"/>
        <end position="252"/>
    </location>
</feature>
<dbReference type="Proteomes" id="UP000320585">
    <property type="component" value="Chromosome"/>
</dbReference>
<dbReference type="Pfam" id="PF02386">
    <property type="entry name" value="TrkH"/>
    <property type="match status" value="1"/>
</dbReference>
<dbReference type="RefSeq" id="WP_108850519.1">
    <property type="nucleotide sequence ID" value="NZ_AP019697.1"/>
</dbReference>
<evidence type="ECO:0000256" key="7">
    <source>
        <dbReference type="ARBA" id="ARBA00023136"/>
    </source>
</evidence>
<dbReference type="GeneID" id="92716960"/>
<dbReference type="PANTHER" id="PTHR32024">
    <property type="entry name" value="TRK SYSTEM POTASSIUM UPTAKE PROTEIN TRKG-RELATED"/>
    <property type="match status" value="1"/>
</dbReference>
<comment type="subcellular location">
    <subcellularLocation>
        <location evidence="1">Cell membrane</location>
        <topology evidence="1">Multi-pass membrane protein</topology>
    </subcellularLocation>
</comment>
<dbReference type="OrthoDB" id="9810952at2"/>
<feature type="transmembrane region" description="Helical" evidence="8">
    <location>
        <begin position="15"/>
        <end position="33"/>
    </location>
</feature>
<keyword evidence="2" id="KW-0813">Transport</keyword>
<dbReference type="PANTHER" id="PTHR32024:SF1">
    <property type="entry name" value="KTR SYSTEM POTASSIUM UPTAKE PROTEIN B"/>
    <property type="match status" value="1"/>
</dbReference>
<evidence type="ECO:0000256" key="6">
    <source>
        <dbReference type="ARBA" id="ARBA00023065"/>
    </source>
</evidence>
<dbReference type="KEGG" id="dho:Dia5BBH33_17420"/>
<evidence type="ECO:0000256" key="4">
    <source>
        <dbReference type="ARBA" id="ARBA00022692"/>
    </source>
</evidence>
<organism evidence="9 10">
    <name type="scientific">Dialister hominis</name>
    <dbReference type="NCBI Taxonomy" id="2582419"/>
    <lineage>
        <taxon>Bacteria</taxon>
        <taxon>Bacillati</taxon>
        <taxon>Bacillota</taxon>
        <taxon>Negativicutes</taxon>
        <taxon>Veillonellales</taxon>
        <taxon>Veillonellaceae</taxon>
        <taxon>Dialister</taxon>
    </lineage>
</organism>
<keyword evidence="3" id="KW-1003">Cell membrane</keyword>
<name>A0A8D4UVJ8_9FIRM</name>
<evidence type="ECO:0000256" key="3">
    <source>
        <dbReference type="ARBA" id="ARBA00022475"/>
    </source>
</evidence>